<dbReference type="Proteomes" id="UP000267029">
    <property type="component" value="Unassembled WGS sequence"/>
</dbReference>
<evidence type="ECO:0000313" key="2">
    <source>
        <dbReference type="Proteomes" id="UP000267029"/>
    </source>
</evidence>
<dbReference type="STRING" id="53468.A0A0R3U4F7"/>
<reference evidence="1 2" key="1">
    <citation type="submission" date="2018-10" db="EMBL/GenBank/DDBJ databases">
        <authorList>
            <consortium name="Pathogen Informatics"/>
        </authorList>
    </citation>
    <scope>NUCLEOTIDE SEQUENCE [LARGE SCALE GENOMIC DNA]</scope>
</reference>
<keyword evidence="2" id="KW-1185">Reference proteome</keyword>
<organism evidence="1 2">
    <name type="scientific">Mesocestoides corti</name>
    <name type="common">Flatworm</name>
    <dbReference type="NCBI Taxonomy" id="53468"/>
    <lineage>
        <taxon>Eukaryota</taxon>
        <taxon>Metazoa</taxon>
        <taxon>Spiralia</taxon>
        <taxon>Lophotrochozoa</taxon>
        <taxon>Platyhelminthes</taxon>
        <taxon>Cestoda</taxon>
        <taxon>Eucestoda</taxon>
        <taxon>Cyclophyllidea</taxon>
        <taxon>Mesocestoididae</taxon>
        <taxon>Mesocestoides</taxon>
    </lineage>
</organism>
<accession>A0A0R3U4F7</accession>
<evidence type="ECO:0000313" key="1">
    <source>
        <dbReference type="EMBL" id="VDD75526.1"/>
    </source>
</evidence>
<gene>
    <name evidence="1" type="ORF">MCOS_LOCUS1529</name>
</gene>
<dbReference type="EMBL" id="UXSR01000196">
    <property type="protein sequence ID" value="VDD75526.1"/>
    <property type="molecule type" value="Genomic_DNA"/>
</dbReference>
<protein>
    <submittedName>
        <fullName evidence="1">Uncharacterized protein</fullName>
    </submittedName>
</protein>
<dbReference type="AlphaFoldDB" id="A0A0R3U4F7"/>
<sequence length="171" mass="18932">MIGRYELLAYVNGFINSAQASFGFEMPDAAASAAACSTHPRHALPSPLDDWPTPSTNQVNLRFSIFQEVGTSHVVKWHNQDACLAPKPASEPFLVKDTETDWSFYADVSWTSQDRTFSVEGKNGDLCIPQSELRMNELYKATIFANDSTSIASRTHKITLMQEVTVKLSIG</sequence>
<proteinExistence type="predicted"/>
<name>A0A0R3U4F7_MESCO</name>